<accession>A0A6M8SU60</accession>
<evidence type="ECO:0000313" key="2">
    <source>
        <dbReference type="EMBL" id="QKJ66890.1"/>
    </source>
</evidence>
<dbReference type="PROSITE" id="PS51257">
    <property type="entry name" value="PROKAR_LIPOPROTEIN"/>
    <property type="match status" value="1"/>
</dbReference>
<dbReference type="KEGG" id="dee:HQN60_09385"/>
<reference evidence="2 3" key="1">
    <citation type="submission" date="2020-05" db="EMBL/GenBank/DDBJ databases">
        <title>Complete genome sequence of Deefgea sp. D17.</title>
        <authorList>
            <person name="Bae J.-W."/>
            <person name="Han J.E."/>
        </authorList>
    </citation>
    <scope>NUCLEOTIDE SEQUENCE [LARGE SCALE GENOMIC DNA]</scope>
    <source>
        <strain evidence="2 3">D17</strain>
    </source>
</reference>
<organism evidence="2 3">
    <name type="scientific">Deefgea piscis</name>
    <dbReference type="NCBI Taxonomy" id="2739061"/>
    <lineage>
        <taxon>Bacteria</taxon>
        <taxon>Pseudomonadati</taxon>
        <taxon>Pseudomonadota</taxon>
        <taxon>Betaproteobacteria</taxon>
        <taxon>Neisseriales</taxon>
        <taxon>Chitinibacteraceae</taxon>
        <taxon>Deefgea</taxon>
    </lineage>
</organism>
<sequence>MKKNNLVLAGLLCLSLMACGEKPAETPIDANSVDPKYQNPLLNIDPAQFSAVLGECGKVLYAASAPTDETCRNDVKARAAKQGIMLTDTHLNEPLVHDRYQYSTRAQ</sequence>
<keyword evidence="1" id="KW-0732">Signal</keyword>
<evidence type="ECO:0000256" key="1">
    <source>
        <dbReference type="SAM" id="SignalP"/>
    </source>
</evidence>
<feature type="signal peptide" evidence="1">
    <location>
        <begin position="1"/>
        <end position="18"/>
    </location>
</feature>
<dbReference type="Proteomes" id="UP000504844">
    <property type="component" value="Chromosome"/>
</dbReference>
<name>A0A6M8SU60_9NEIS</name>
<proteinExistence type="predicted"/>
<dbReference type="RefSeq" id="WP_173533393.1">
    <property type="nucleotide sequence ID" value="NZ_CP054143.1"/>
</dbReference>
<evidence type="ECO:0000313" key="3">
    <source>
        <dbReference type="Proteomes" id="UP000504844"/>
    </source>
</evidence>
<protein>
    <submittedName>
        <fullName evidence="2">Uncharacterized protein</fullName>
    </submittedName>
</protein>
<dbReference type="AlphaFoldDB" id="A0A6M8SU60"/>
<feature type="chain" id="PRO_5027110166" evidence="1">
    <location>
        <begin position="19"/>
        <end position="107"/>
    </location>
</feature>
<dbReference type="EMBL" id="CP054143">
    <property type="protein sequence ID" value="QKJ66890.1"/>
    <property type="molecule type" value="Genomic_DNA"/>
</dbReference>
<keyword evidence="3" id="KW-1185">Reference proteome</keyword>
<gene>
    <name evidence="2" type="ORF">HQN60_09385</name>
</gene>